<comment type="caution">
    <text evidence="1">The sequence shown here is derived from an EMBL/GenBank/DDBJ whole genome shotgun (WGS) entry which is preliminary data.</text>
</comment>
<dbReference type="EMBL" id="JAEHTE010000001">
    <property type="protein sequence ID" value="MBI6882692.1"/>
    <property type="molecule type" value="Genomic_DNA"/>
</dbReference>
<sequence length="572" mass="65417">MKAEKPVTLTSRQLDIASTWADLFCKESPEMRDLFCSHFIARTSIKRFWKASCDVEGSRISVCRLGDNLMLAYYGGRINRLPLKEDKFFGLSVPAEITGPTESMASFLRYVAYKLESPKVKEARDFDALTSYSQHAYNLANRTLNADIPKQLSIWAGPKCRYAGYHSVRQKKYLGHLGFALKDFLSEVDQDKLRAVRSVRCPSITLYNWLSEGATERRMQALKACPVLVPMEVLLHESRKSQKIADITYLIDHGESFTPLLAKLHKTNESVIKKLYHLSPYLIGSALYHLRYRFDREEFKQVIRAFMLGNKRPKTRKGWKICLEIVEMTGFDLSESSLAGMPEWESKEWTEINKDIRRIYSTRGFGDTIAANSVKSAINLSAQWHSRKDQIQKIHYSKIKYTGCKWISVFNSSISHDDTGITFAEIVDDAVLHKLGESLNYCIGNLVSNCYDGKSIAMEIKHNESTIGLLEIFIKTKSGSNFYSCRPVAINDIDQKTIKSLNKACSWLSRSVKKIIGNRETHYIDRLMRSFDSYSIDDNIMAEMRDWSINKLIELGFSKKASADQDLAHHDT</sequence>
<evidence type="ECO:0000313" key="2">
    <source>
        <dbReference type="Proteomes" id="UP000637061"/>
    </source>
</evidence>
<proteinExistence type="predicted"/>
<accession>A0A8I1EC82</accession>
<reference evidence="1" key="1">
    <citation type="submission" date="2020-12" db="EMBL/GenBank/DDBJ databases">
        <title>Enhanced detection system for hospital associated transmission using whole genome sequencing surveillance.</title>
        <authorList>
            <person name="Harrison L.H."/>
            <person name="Van Tyne D."/>
            <person name="Marsh J.W."/>
            <person name="Griffith M.P."/>
            <person name="Snyder D.J."/>
            <person name="Cooper V.S."/>
            <person name="Mustapha M."/>
        </authorList>
    </citation>
    <scope>NUCLEOTIDE SEQUENCE</scope>
    <source>
        <strain evidence="1">PSB00042</strain>
    </source>
</reference>
<name>A0A8I1EC82_PSEPU</name>
<gene>
    <name evidence="1" type="ORF">JEU22_02095</name>
</gene>
<protein>
    <submittedName>
        <fullName evidence="1">Uncharacterized protein</fullName>
    </submittedName>
</protein>
<dbReference type="RefSeq" id="WP_198746300.1">
    <property type="nucleotide sequence ID" value="NZ_JAEHTE010000001.1"/>
</dbReference>
<organism evidence="1 2">
    <name type="scientific">Pseudomonas putida</name>
    <name type="common">Arthrobacter siderocapsulatus</name>
    <dbReference type="NCBI Taxonomy" id="303"/>
    <lineage>
        <taxon>Bacteria</taxon>
        <taxon>Pseudomonadati</taxon>
        <taxon>Pseudomonadota</taxon>
        <taxon>Gammaproteobacteria</taxon>
        <taxon>Pseudomonadales</taxon>
        <taxon>Pseudomonadaceae</taxon>
        <taxon>Pseudomonas</taxon>
    </lineage>
</organism>
<evidence type="ECO:0000313" key="1">
    <source>
        <dbReference type="EMBL" id="MBI6882692.1"/>
    </source>
</evidence>
<dbReference type="AlphaFoldDB" id="A0A8I1EC82"/>
<dbReference type="Proteomes" id="UP000637061">
    <property type="component" value="Unassembled WGS sequence"/>
</dbReference>